<dbReference type="EMBL" id="JAAALK010000081">
    <property type="protein sequence ID" value="KAG8090910.1"/>
    <property type="molecule type" value="Genomic_DNA"/>
</dbReference>
<keyword evidence="2" id="KW-1185">Reference proteome</keyword>
<dbReference type="AlphaFoldDB" id="A0A8J6BRW4"/>
<name>A0A8J6BRW4_ZIZPA</name>
<evidence type="ECO:0000313" key="2">
    <source>
        <dbReference type="Proteomes" id="UP000729402"/>
    </source>
</evidence>
<organism evidence="1 2">
    <name type="scientific">Zizania palustris</name>
    <name type="common">Northern wild rice</name>
    <dbReference type="NCBI Taxonomy" id="103762"/>
    <lineage>
        <taxon>Eukaryota</taxon>
        <taxon>Viridiplantae</taxon>
        <taxon>Streptophyta</taxon>
        <taxon>Embryophyta</taxon>
        <taxon>Tracheophyta</taxon>
        <taxon>Spermatophyta</taxon>
        <taxon>Magnoliopsida</taxon>
        <taxon>Liliopsida</taxon>
        <taxon>Poales</taxon>
        <taxon>Poaceae</taxon>
        <taxon>BOP clade</taxon>
        <taxon>Oryzoideae</taxon>
        <taxon>Oryzeae</taxon>
        <taxon>Zizaniinae</taxon>
        <taxon>Zizania</taxon>
    </lineage>
</organism>
<protein>
    <submittedName>
        <fullName evidence="1">Uncharacterized protein</fullName>
    </submittedName>
</protein>
<proteinExistence type="predicted"/>
<gene>
    <name evidence="1" type="ORF">GUJ93_ZPchr0011g28634</name>
</gene>
<comment type="caution">
    <text evidence="1">The sequence shown here is derived from an EMBL/GenBank/DDBJ whole genome shotgun (WGS) entry which is preliminary data.</text>
</comment>
<accession>A0A8J6BRW4</accession>
<reference evidence="1" key="1">
    <citation type="journal article" date="2021" name="bioRxiv">
        <title>Whole Genome Assembly and Annotation of Northern Wild Rice, Zizania palustris L., Supports a Whole Genome Duplication in the Zizania Genus.</title>
        <authorList>
            <person name="Haas M."/>
            <person name="Kono T."/>
            <person name="Macchietto M."/>
            <person name="Millas R."/>
            <person name="McGilp L."/>
            <person name="Shao M."/>
            <person name="Duquette J."/>
            <person name="Hirsch C.N."/>
            <person name="Kimball J."/>
        </authorList>
    </citation>
    <scope>NUCLEOTIDE SEQUENCE</scope>
    <source>
        <tissue evidence="1">Fresh leaf tissue</tissue>
    </source>
</reference>
<sequence>MGEAWFLARYAGDFCKDGGGGRTEGQRSQVGEAAMSSCFLGAGSCGKEIPPIRGGLERRMGREKVS</sequence>
<dbReference type="Proteomes" id="UP000729402">
    <property type="component" value="Unassembled WGS sequence"/>
</dbReference>
<reference evidence="1" key="2">
    <citation type="submission" date="2021-02" db="EMBL/GenBank/DDBJ databases">
        <authorList>
            <person name="Kimball J.A."/>
            <person name="Haas M.W."/>
            <person name="Macchietto M."/>
            <person name="Kono T."/>
            <person name="Duquette J."/>
            <person name="Shao M."/>
        </authorList>
    </citation>
    <scope>NUCLEOTIDE SEQUENCE</scope>
    <source>
        <tissue evidence="1">Fresh leaf tissue</tissue>
    </source>
</reference>
<evidence type="ECO:0000313" key="1">
    <source>
        <dbReference type="EMBL" id="KAG8090910.1"/>
    </source>
</evidence>